<dbReference type="FunFam" id="3.10.250.10:FF:000002">
    <property type="entry name" value="Scavenger receptor cysteine-rich type 1 protein M130"/>
    <property type="match status" value="1"/>
</dbReference>
<dbReference type="PRINTS" id="PR00258">
    <property type="entry name" value="SPERACTRCPTR"/>
</dbReference>
<feature type="disulfide bond" evidence="5">
    <location>
        <begin position="43"/>
        <end position="107"/>
    </location>
</feature>
<proteinExistence type="predicted"/>
<organism evidence="7 8">
    <name type="scientific">Mus spicilegus</name>
    <name type="common">Mound-building mouse</name>
    <dbReference type="NCBI Taxonomy" id="10103"/>
    <lineage>
        <taxon>Eukaryota</taxon>
        <taxon>Metazoa</taxon>
        <taxon>Chordata</taxon>
        <taxon>Craniata</taxon>
        <taxon>Vertebrata</taxon>
        <taxon>Euteleostomi</taxon>
        <taxon>Mammalia</taxon>
        <taxon>Eutheria</taxon>
        <taxon>Euarchontoglires</taxon>
        <taxon>Glires</taxon>
        <taxon>Rodentia</taxon>
        <taxon>Myomorpha</taxon>
        <taxon>Muroidea</taxon>
        <taxon>Muridae</taxon>
        <taxon>Murinae</taxon>
        <taxon>Mus</taxon>
        <taxon>Mus</taxon>
    </lineage>
</organism>
<feature type="disulfide bond" evidence="5">
    <location>
        <begin position="87"/>
        <end position="97"/>
    </location>
</feature>
<dbReference type="AlphaFoldDB" id="A0A8C6HQK8"/>
<keyword evidence="2" id="KW-0677">Repeat</keyword>
<dbReference type="GeneTree" id="ENSGT00940000155987"/>
<evidence type="ECO:0000313" key="7">
    <source>
        <dbReference type="Ensembl" id="ENSMSIP00000024455.1"/>
    </source>
</evidence>
<dbReference type="InterPro" id="IPR001190">
    <property type="entry name" value="SRCR"/>
</dbReference>
<dbReference type="PROSITE" id="PS50287">
    <property type="entry name" value="SRCR_2"/>
    <property type="match status" value="1"/>
</dbReference>
<name>A0A8C6HQK8_MUSSI</name>
<reference evidence="7" key="1">
    <citation type="submission" date="2025-08" db="UniProtKB">
        <authorList>
            <consortium name="Ensembl"/>
        </authorList>
    </citation>
    <scope>IDENTIFICATION</scope>
</reference>
<accession>A0A8C6HQK8</accession>
<evidence type="ECO:0000256" key="1">
    <source>
        <dbReference type="ARBA" id="ARBA00022729"/>
    </source>
</evidence>
<feature type="disulfide bond" evidence="5">
    <location>
        <begin position="56"/>
        <end position="117"/>
    </location>
</feature>
<feature type="domain" description="SRCR" evidence="6">
    <location>
        <begin position="17"/>
        <end position="118"/>
    </location>
</feature>
<evidence type="ECO:0000256" key="2">
    <source>
        <dbReference type="ARBA" id="ARBA00022737"/>
    </source>
</evidence>
<dbReference type="Ensembl" id="ENSMSIT00000030858.1">
    <property type="protein sequence ID" value="ENSMSIP00000024455.1"/>
    <property type="gene ID" value="ENSMSIG00000020682.1"/>
</dbReference>
<dbReference type="SMART" id="SM00202">
    <property type="entry name" value="SR"/>
    <property type="match status" value="1"/>
</dbReference>
<dbReference type="GO" id="GO:0045217">
    <property type="term" value="P:cell-cell junction maintenance"/>
    <property type="evidence" value="ECO:0007669"/>
    <property type="project" value="TreeGrafter"/>
</dbReference>
<evidence type="ECO:0000259" key="6">
    <source>
        <dbReference type="PROSITE" id="PS50287"/>
    </source>
</evidence>
<evidence type="ECO:0000256" key="3">
    <source>
        <dbReference type="ARBA" id="ARBA00023157"/>
    </source>
</evidence>
<dbReference type="Proteomes" id="UP000694415">
    <property type="component" value="Unplaced"/>
</dbReference>
<reference evidence="7" key="2">
    <citation type="submission" date="2025-09" db="UniProtKB">
        <authorList>
            <consortium name="Ensembl"/>
        </authorList>
    </citation>
    <scope>IDENTIFICATION</scope>
</reference>
<keyword evidence="4" id="KW-0325">Glycoprotein</keyword>
<sequence>SRPPRHQTHGYGSNLEMRLVNSAGHRCLGRVEIKFQGEWGTVCDDNWDLRDASVVCKQLGCPTAISAIGRVNASEGSGQIWLDNISCEGHEATLWECKHQEWGKHYCHHREDAGVTCSGKLEQKASQRGVASVTNGNN</sequence>
<protein>
    <recommendedName>
        <fullName evidence="6">SRCR domain-containing protein</fullName>
    </recommendedName>
</protein>
<dbReference type="InterPro" id="IPR036772">
    <property type="entry name" value="SRCR-like_dom_sf"/>
</dbReference>
<dbReference type="Gene3D" id="3.10.250.10">
    <property type="entry name" value="SRCR-like domain"/>
    <property type="match status" value="1"/>
</dbReference>
<evidence type="ECO:0000313" key="8">
    <source>
        <dbReference type="Proteomes" id="UP000694415"/>
    </source>
</evidence>
<evidence type="ECO:0000256" key="4">
    <source>
        <dbReference type="ARBA" id="ARBA00023180"/>
    </source>
</evidence>
<keyword evidence="8" id="KW-1185">Reference proteome</keyword>
<dbReference type="PANTHER" id="PTHR47653:SF1">
    <property type="entry name" value="DELETED IN MALIGNANT BRAIN TUMORS 1 PROTEIN"/>
    <property type="match status" value="1"/>
</dbReference>
<keyword evidence="1" id="KW-0732">Signal</keyword>
<keyword evidence="3 5" id="KW-1015">Disulfide bond</keyword>
<dbReference type="PANTHER" id="PTHR47653">
    <property type="entry name" value="PROTEIN BARK BEETLE"/>
    <property type="match status" value="1"/>
</dbReference>
<dbReference type="SUPFAM" id="SSF56487">
    <property type="entry name" value="SRCR-like"/>
    <property type="match status" value="1"/>
</dbReference>
<dbReference type="GO" id="GO:0016020">
    <property type="term" value="C:membrane"/>
    <property type="evidence" value="ECO:0007669"/>
    <property type="project" value="InterPro"/>
</dbReference>
<dbReference type="InterPro" id="IPR053243">
    <property type="entry name" value="SJ_maturation_regulator"/>
</dbReference>
<dbReference type="Pfam" id="PF00530">
    <property type="entry name" value="SRCR"/>
    <property type="match status" value="1"/>
</dbReference>
<evidence type="ECO:0000256" key="5">
    <source>
        <dbReference type="PROSITE-ProRule" id="PRU00196"/>
    </source>
</evidence>